<dbReference type="InParanoid" id="A0A409XXD1"/>
<dbReference type="AlphaFoldDB" id="A0A409XXD1"/>
<proteinExistence type="predicted"/>
<reference evidence="1 2" key="1">
    <citation type="journal article" date="2018" name="Evol. Lett.">
        <title>Horizontal gene cluster transfer increased hallucinogenic mushroom diversity.</title>
        <authorList>
            <person name="Reynolds H.T."/>
            <person name="Vijayakumar V."/>
            <person name="Gluck-Thaler E."/>
            <person name="Korotkin H.B."/>
            <person name="Matheny P.B."/>
            <person name="Slot J.C."/>
        </authorList>
    </citation>
    <scope>NUCLEOTIDE SEQUENCE [LARGE SCALE GENOMIC DNA]</scope>
    <source>
        <strain evidence="1 2">SRW20</strain>
    </source>
</reference>
<evidence type="ECO:0008006" key="3">
    <source>
        <dbReference type="Google" id="ProtNLM"/>
    </source>
</evidence>
<keyword evidence="2" id="KW-1185">Reference proteome</keyword>
<accession>A0A409XXD1</accession>
<protein>
    <recommendedName>
        <fullName evidence="3">F-box domain-containing protein</fullName>
    </recommendedName>
</protein>
<dbReference type="EMBL" id="NHYE01001428">
    <property type="protein sequence ID" value="PPQ95385.1"/>
    <property type="molecule type" value="Genomic_DNA"/>
</dbReference>
<dbReference type="Proteomes" id="UP000284706">
    <property type="component" value="Unassembled WGS sequence"/>
</dbReference>
<name>A0A409XXD1_9AGAR</name>
<evidence type="ECO:0000313" key="2">
    <source>
        <dbReference type="Proteomes" id="UP000284706"/>
    </source>
</evidence>
<sequence>MGIGNALPPELVRIIVEDASADRAALHALASTSRLFNAEATRLLYASMTDSEGTTHYKFLRKIQNNLELARLVRIYHLPANQNTQRGSLGRLLARCLPLMVNLEELAVPKIIWEDGIFPPQIVKKCPFYLKRFVWIPFSDDHGDARRFLECESNLTHLYWGPRDVPSLNEGALPNLISLGANAEVANQILHAQAITTFHYRLFRDSYYINFPSERQYAGDPELIASLLQREIPSLRTLSFDVVPTFILQPFREVELKFFRHVQVLYLLEARLQNFVNMAPYLRKFPALKELIATPQLPLTVARSAAIDSDVLQLFKVNPSLKQVSVLWENPRLYKQWILGCPQDQLVQLSEDWIFERPRPEEDIYFY</sequence>
<gene>
    <name evidence="1" type="ORF">CVT26_008230</name>
</gene>
<evidence type="ECO:0000313" key="1">
    <source>
        <dbReference type="EMBL" id="PPQ95385.1"/>
    </source>
</evidence>
<comment type="caution">
    <text evidence="1">The sequence shown here is derived from an EMBL/GenBank/DDBJ whole genome shotgun (WGS) entry which is preliminary data.</text>
</comment>
<organism evidence="1 2">
    <name type="scientific">Gymnopilus dilepis</name>
    <dbReference type="NCBI Taxonomy" id="231916"/>
    <lineage>
        <taxon>Eukaryota</taxon>
        <taxon>Fungi</taxon>
        <taxon>Dikarya</taxon>
        <taxon>Basidiomycota</taxon>
        <taxon>Agaricomycotina</taxon>
        <taxon>Agaricomycetes</taxon>
        <taxon>Agaricomycetidae</taxon>
        <taxon>Agaricales</taxon>
        <taxon>Agaricineae</taxon>
        <taxon>Hymenogastraceae</taxon>
        <taxon>Gymnopilus</taxon>
    </lineage>
</organism>
<dbReference type="OrthoDB" id="3048034at2759"/>